<dbReference type="Gene3D" id="3.40.50.1010">
    <property type="entry name" value="5'-nuclease"/>
    <property type="match status" value="1"/>
</dbReference>
<dbReference type="InterPro" id="IPR002716">
    <property type="entry name" value="PIN_dom"/>
</dbReference>
<organism evidence="2 3">
    <name type="scientific">Roseibium suaedae</name>
    <dbReference type="NCBI Taxonomy" id="735517"/>
    <lineage>
        <taxon>Bacteria</taxon>
        <taxon>Pseudomonadati</taxon>
        <taxon>Pseudomonadota</taxon>
        <taxon>Alphaproteobacteria</taxon>
        <taxon>Hyphomicrobiales</taxon>
        <taxon>Stappiaceae</taxon>
        <taxon>Roseibium</taxon>
    </lineage>
</organism>
<evidence type="ECO:0000259" key="1">
    <source>
        <dbReference type="Pfam" id="PF01850"/>
    </source>
</evidence>
<accession>A0A1M6Z6P6</accession>
<gene>
    <name evidence="2" type="ORF">SAMN05444272_0146</name>
</gene>
<protein>
    <submittedName>
        <fullName evidence="2">Predicted nucleic acid-binding protein, contains PIN domain</fullName>
    </submittedName>
</protein>
<dbReference type="OrthoDB" id="574461at2"/>
<feature type="domain" description="PIN" evidence="1">
    <location>
        <begin position="5"/>
        <end position="131"/>
    </location>
</feature>
<dbReference type="AlphaFoldDB" id="A0A1M6Z6P6"/>
<name>A0A1M6Z6P6_9HYPH</name>
<sequence>MVRLYLDTNVFILALQGAADDVRADTARRLFFAVEDGTLSAVTSELALAEVLSGGGSQRQLPQLLKEQYLDLMVSRHLVELVPLVRDDMYLAADLSGSQSAKVRLPDRLHLATAIRVKADYFVSDDRMIDVPAPLEKCGLTETLPFGL</sequence>
<dbReference type="EMBL" id="FRBW01000001">
    <property type="protein sequence ID" value="SHL26156.1"/>
    <property type="molecule type" value="Genomic_DNA"/>
</dbReference>
<evidence type="ECO:0000313" key="2">
    <source>
        <dbReference type="EMBL" id="SHL26156.1"/>
    </source>
</evidence>
<dbReference type="Proteomes" id="UP000186002">
    <property type="component" value="Unassembled WGS sequence"/>
</dbReference>
<dbReference type="RefSeq" id="WP_073007511.1">
    <property type="nucleotide sequence ID" value="NZ_FRBW01000001.1"/>
</dbReference>
<dbReference type="STRING" id="735517.SAMN05444272_0146"/>
<dbReference type="InterPro" id="IPR029060">
    <property type="entry name" value="PIN-like_dom_sf"/>
</dbReference>
<proteinExistence type="predicted"/>
<dbReference type="SUPFAM" id="SSF88723">
    <property type="entry name" value="PIN domain-like"/>
    <property type="match status" value="1"/>
</dbReference>
<evidence type="ECO:0000313" key="3">
    <source>
        <dbReference type="Proteomes" id="UP000186002"/>
    </source>
</evidence>
<dbReference type="Pfam" id="PF01850">
    <property type="entry name" value="PIN"/>
    <property type="match status" value="1"/>
</dbReference>
<keyword evidence="3" id="KW-1185">Reference proteome</keyword>
<reference evidence="2 3" key="1">
    <citation type="submission" date="2016-11" db="EMBL/GenBank/DDBJ databases">
        <authorList>
            <person name="Jaros S."/>
            <person name="Januszkiewicz K."/>
            <person name="Wedrychowicz H."/>
        </authorList>
    </citation>
    <scope>NUCLEOTIDE SEQUENCE [LARGE SCALE GENOMIC DNA]</scope>
    <source>
        <strain evidence="2 3">DSM 22153</strain>
    </source>
</reference>